<dbReference type="GO" id="GO:0016301">
    <property type="term" value="F:kinase activity"/>
    <property type="evidence" value="ECO:0007669"/>
    <property type="project" value="UniProtKB-KW"/>
</dbReference>
<reference evidence="5" key="1">
    <citation type="journal article" date="2017" name="Genome Announc.">
        <title>Genome sequences of Cyberlindnera fabianii 65, Pichia kudriavzevii 129, and Saccharomyces cerevisiae 131 isolated from fermented masau fruits in Zimbabwe.</title>
        <authorList>
            <person name="van Rijswijck I.M.H."/>
            <person name="Derks M.F.L."/>
            <person name="Abee T."/>
            <person name="de Ridder D."/>
            <person name="Smid E.J."/>
        </authorList>
    </citation>
    <scope>NUCLEOTIDE SEQUENCE [LARGE SCALE GENOMIC DNA]</scope>
    <source>
        <strain evidence="5">65</strain>
    </source>
</reference>
<dbReference type="InterPro" id="IPR005522">
    <property type="entry name" value="IPK"/>
</dbReference>
<keyword evidence="3 4" id="KW-0418">Kinase</keyword>
<evidence type="ECO:0000313" key="4">
    <source>
        <dbReference type="EMBL" id="ONH68183.1"/>
    </source>
</evidence>
<comment type="similarity">
    <text evidence="1">Belongs to the inositol phosphokinase (IPK) family.</text>
</comment>
<keyword evidence="2" id="KW-0808">Transferase</keyword>
<keyword evidence="5" id="KW-1185">Reference proteome</keyword>
<dbReference type="Gene3D" id="3.30.470.160">
    <property type="entry name" value="Inositol polyphosphate kinase"/>
    <property type="match status" value="1"/>
</dbReference>
<organism evidence="4 5">
    <name type="scientific">Cyberlindnera fabianii</name>
    <name type="common">Yeast</name>
    <name type="synonym">Hansenula fabianii</name>
    <dbReference type="NCBI Taxonomy" id="36022"/>
    <lineage>
        <taxon>Eukaryota</taxon>
        <taxon>Fungi</taxon>
        <taxon>Dikarya</taxon>
        <taxon>Ascomycota</taxon>
        <taxon>Saccharomycotina</taxon>
        <taxon>Saccharomycetes</taxon>
        <taxon>Phaffomycetales</taxon>
        <taxon>Phaffomycetaceae</taxon>
        <taxon>Cyberlindnera</taxon>
    </lineage>
</organism>
<proteinExistence type="inferred from homology"/>
<dbReference type="InterPro" id="IPR038286">
    <property type="entry name" value="IPK_sf"/>
</dbReference>
<dbReference type="AlphaFoldDB" id="A0A1V2L8K4"/>
<comment type="caution">
    <text evidence="4">The sequence shown here is derived from an EMBL/GenBank/DDBJ whole genome shotgun (WGS) entry which is preliminary data.</text>
</comment>
<dbReference type="EMBL" id="MPUK01000003">
    <property type="protein sequence ID" value="ONH68183.1"/>
    <property type="molecule type" value="Genomic_DNA"/>
</dbReference>
<evidence type="ECO:0000313" key="5">
    <source>
        <dbReference type="Proteomes" id="UP000189513"/>
    </source>
</evidence>
<dbReference type="VEuPathDB" id="FungiDB:BON22_1800"/>
<dbReference type="Proteomes" id="UP000189513">
    <property type="component" value="Unassembled WGS sequence"/>
</dbReference>
<protein>
    <submittedName>
        <fullName evidence="4">Inositol polyphosphate multikinase</fullName>
    </submittedName>
</protein>
<evidence type="ECO:0000256" key="1">
    <source>
        <dbReference type="ARBA" id="ARBA00007374"/>
    </source>
</evidence>
<name>A0A1V2L8K4_CYBFA</name>
<dbReference type="Pfam" id="PF03770">
    <property type="entry name" value="IPK"/>
    <property type="match status" value="1"/>
</dbReference>
<gene>
    <name evidence="4" type="ORF">BON22_1800</name>
</gene>
<sequence>MKTSDEKKEEIRRCSRTTTSGSPLEFVIFMFNDVEEHVVKDEDGYIVFDKVDGEIITLRILKIFFCNNDLPNEIQQIVIRNTFTRLQLLYNCLLSEEVRIRSGSILLAFENDVDRWKEMQNEDPIFKDDLPYDDNDDDDETDKVMMRTLLLVLRIL</sequence>
<accession>A0A1V2L8K4</accession>
<dbReference type="GO" id="GO:0032958">
    <property type="term" value="P:inositol phosphate biosynthetic process"/>
    <property type="evidence" value="ECO:0007669"/>
    <property type="project" value="InterPro"/>
</dbReference>
<evidence type="ECO:0000256" key="3">
    <source>
        <dbReference type="ARBA" id="ARBA00022777"/>
    </source>
</evidence>
<dbReference type="STRING" id="36022.A0A1V2L8K4"/>
<evidence type="ECO:0000256" key="2">
    <source>
        <dbReference type="ARBA" id="ARBA00022679"/>
    </source>
</evidence>